<dbReference type="AlphaFoldDB" id="X0XCL2"/>
<proteinExistence type="predicted"/>
<name>X0XCL2_9ZZZZ</name>
<protein>
    <submittedName>
        <fullName evidence="1">Uncharacterized protein</fullName>
    </submittedName>
</protein>
<organism evidence="1">
    <name type="scientific">marine sediment metagenome</name>
    <dbReference type="NCBI Taxonomy" id="412755"/>
    <lineage>
        <taxon>unclassified sequences</taxon>
        <taxon>metagenomes</taxon>
        <taxon>ecological metagenomes</taxon>
    </lineage>
</organism>
<dbReference type="EMBL" id="BARS01030512">
    <property type="protein sequence ID" value="GAG22686.1"/>
    <property type="molecule type" value="Genomic_DNA"/>
</dbReference>
<reference evidence="1" key="1">
    <citation type="journal article" date="2014" name="Front. Microbiol.">
        <title>High frequency of phylogenetically diverse reductive dehalogenase-homologous genes in deep subseafloor sedimentary metagenomes.</title>
        <authorList>
            <person name="Kawai M."/>
            <person name="Futagami T."/>
            <person name="Toyoda A."/>
            <person name="Takaki Y."/>
            <person name="Nishi S."/>
            <person name="Hori S."/>
            <person name="Arai W."/>
            <person name="Tsubouchi T."/>
            <person name="Morono Y."/>
            <person name="Uchiyama I."/>
            <person name="Ito T."/>
            <person name="Fujiyama A."/>
            <person name="Inagaki F."/>
            <person name="Takami H."/>
        </authorList>
    </citation>
    <scope>NUCLEOTIDE SEQUENCE</scope>
    <source>
        <strain evidence="1">Expedition CK06-06</strain>
    </source>
</reference>
<sequence>GFDLTLVHGMPILNRPAEHGGGERYGHAWIEIGDHCINVATGREGRFLRDLYYRVGKIREEDCFRYTRKEAMKMMNKFGHYGPWEGPESVPPCDE</sequence>
<comment type="caution">
    <text evidence="1">The sequence shown here is derived from an EMBL/GenBank/DDBJ whole genome shotgun (WGS) entry which is preliminary data.</text>
</comment>
<gene>
    <name evidence="1" type="ORF">S01H1_47589</name>
</gene>
<feature type="non-terminal residue" evidence="1">
    <location>
        <position position="1"/>
    </location>
</feature>
<accession>X0XCL2</accession>
<evidence type="ECO:0000313" key="1">
    <source>
        <dbReference type="EMBL" id="GAG22686.1"/>
    </source>
</evidence>